<dbReference type="RefSeq" id="WP_330197582.1">
    <property type="nucleotide sequence ID" value="NZ_JAZDRP010000001.1"/>
</dbReference>
<evidence type="ECO:0000259" key="1">
    <source>
        <dbReference type="Pfam" id="PF10988"/>
    </source>
</evidence>
<dbReference type="InterPro" id="IPR021255">
    <property type="entry name" value="DUF2807"/>
</dbReference>
<sequence>MKNWLFGGIATLVLAGTAAAQSDDRNINIGNFERLDAGGRFEIVFTPGDRPGLRFEGDADDIDDIEYELNGGELEIRQNRRFFRWFGGDRRLDVTIHVTGPGVGSFHFSRGVDARLDGIDSEELNLSASTGADVDAGGNCSYVDLNASTGAELDGRDLSCANVDVNASTGASVTVNATESLDANVSTGADVRSLSRPANISINTSTGGDVHMGSSH</sequence>
<dbReference type="Gene3D" id="2.160.20.120">
    <property type="match status" value="1"/>
</dbReference>
<accession>A0ABU7LLW3</accession>
<evidence type="ECO:0000313" key="2">
    <source>
        <dbReference type="EMBL" id="MEE2524917.1"/>
    </source>
</evidence>
<organism evidence="2 3">
    <name type="scientific">Hyphobacterium lacteum</name>
    <dbReference type="NCBI Taxonomy" id="3116575"/>
    <lineage>
        <taxon>Bacteria</taxon>
        <taxon>Pseudomonadati</taxon>
        <taxon>Pseudomonadota</taxon>
        <taxon>Alphaproteobacteria</taxon>
        <taxon>Maricaulales</taxon>
        <taxon>Maricaulaceae</taxon>
        <taxon>Hyphobacterium</taxon>
    </lineage>
</organism>
<keyword evidence="3" id="KW-1185">Reference proteome</keyword>
<evidence type="ECO:0000313" key="3">
    <source>
        <dbReference type="Proteomes" id="UP001354971"/>
    </source>
</evidence>
<gene>
    <name evidence="2" type="ORF">V0U79_00945</name>
</gene>
<dbReference type="EMBL" id="JAZDRP010000001">
    <property type="protein sequence ID" value="MEE2524917.1"/>
    <property type="molecule type" value="Genomic_DNA"/>
</dbReference>
<reference evidence="2 3" key="1">
    <citation type="submission" date="2024-01" db="EMBL/GenBank/DDBJ databases">
        <title>Hyphobacterium bacterium isolated from marine sediment.</title>
        <authorList>
            <person name="Zhao S."/>
        </authorList>
    </citation>
    <scope>NUCLEOTIDE SEQUENCE [LARGE SCALE GENOMIC DNA]</scope>
    <source>
        <strain evidence="3">HN65</strain>
    </source>
</reference>
<feature type="domain" description="Putative auto-transporter adhesin head GIN" evidence="1">
    <location>
        <begin position="31"/>
        <end position="197"/>
    </location>
</feature>
<comment type="caution">
    <text evidence="2">The sequence shown here is derived from an EMBL/GenBank/DDBJ whole genome shotgun (WGS) entry which is preliminary data.</text>
</comment>
<protein>
    <submittedName>
        <fullName evidence="2">Head GIN domain-containing protein</fullName>
    </submittedName>
</protein>
<proteinExistence type="predicted"/>
<dbReference type="Proteomes" id="UP001354971">
    <property type="component" value="Unassembled WGS sequence"/>
</dbReference>
<name>A0ABU7LLW3_9PROT</name>
<dbReference type="Pfam" id="PF10988">
    <property type="entry name" value="DUF2807"/>
    <property type="match status" value="1"/>
</dbReference>